<protein>
    <recommendedName>
        <fullName evidence="4">DUF998 domain-containing protein</fullName>
    </recommendedName>
</protein>
<dbReference type="Proteomes" id="UP001589611">
    <property type="component" value="Unassembled WGS sequence"/>
</dbReference>
<gene>
    <name evidence="2" type="ORF">ACFFPJ_03365</name>
</gene>
<keyword evidence="3" id="KW-1185">Reference proteome</keyword>
<proteinExistence type="predicted"/>
<keyword evidence="1" id="KW-0812">Transmembrane</keyword>
<feature type="transmembrane region" description="Helical" evidence="1">
    <location>
        <begin position="97"/>
        <end position="118"/>
    </location>
</feature>
<reference evidence="2 3" key="1">
    <citation type="submission" date="2024-09" db="EMBL/GenBank/DDBJ databases">
        <authorList>
            <person name="Sun Q."/>
            <person name="Mori K."/>
        </authorList>
    </citation>
    <scope>NUCLEOTIDE SEQUENCE [LARGE SCALE GENOMIC DNA]</scope>
    <source>
        <strain evidence="2 3">JCM 1342</strain>
    </source>
</reference>
<feature type="transmembrane region" description="Helical" evidence="1">
    <location>
        <begin position="65"/>
        <end position="85"/>
    </location>
</feature>
<comment type="caution">
    <text evidence="2">The sequence shown here is derived from an EMBL/GenBank/DDBJ whole genome shotgun (WGS) entry which is preliminary data.</text>
</comment>
<name>A0ABV5SWU5_9MICO</name>
<evidence type="ECO:0000256" key="1">
    <source>
        <dbReference type="SAM" id="Phobius"/>
    </source>
</evidence>
<evidence type="ECO:0000313" key="2">
    <source>
        <dbReference type="EMBL" id="MFB9644834.1"/>
    </source>
</evidence>
<organism evidence="2 3">
    <name type="scientific">Microbacterium terregens</name>
    <dbReference type="NCBI Taxonomy" id="69363"/>
    <lineage>
        <taxon>Bacteria</taxon>
        <taxon>Bacillati</taxon>
        <taxon>Actinomycetota</taxon>
        <taxon>Actinomycetes</taxon>
        <taxon>Micrococcales</taxon>
        <taxon>Microbacteriaceae</taxon>
        <taxon>Microbacterium</taxon>
    </lineage>
</organism>
<evidence type="ECO:0000313" key="3">
    <source>
        <dbReference type="Proteomes" id="UP001589611"/>
    </source>
</evidence>
<keyword evidence="1" id="KW-1133">Transmembrane helix</keyword>
<evidence type="ECO:0008006" key="4">
    <source>
        <dbReference type="Google" id="ProtNLM"/>
    </source>
</evidence>
<dbReference type="RefSeq" id="WP_344711631.1">
    <property type="nucleotide sequence ID" value="NZ_BAAAWH010000001.1"/>
</dbReference>
<dbReference type="EMBL" id="JBHMBE010000001">
    <property type="protein sequence ID" value="MFB9644834.1"/>
    <property type="molecule type" value="Genomic_DNA"/>
</dbReference>
<feature type="transmembrane region" description="Helical" evidence="1">
    <location>
        <begin position="124"/>
        <end position="146"/>
    </location>
</feature>
<feature type="transmembrane region" description="Helical" evidence="1">
    <location>
        <begin position="158"/>
        <end position="178"/>
    </location>
</feature>
<keyword evidence="1" id="KW-0472">Membrane</keyword>
<sequence>MWGRWVMALGGLLVVLITPAFALSYFGAYGDEYQAPHDWLAALQDPLVSGGALDPGSTAQYDGYGLMYLGAWVIGLVGLVGVVGSQWVRFTERLRRAWSAVIATLALVTVGVFGDYALPDEVLGFIGFVLTGVGFLAAAVMFLLLGRALRRELGTRRRAAWTVGALGIVSVFGGMALVGHIPSGPGLGFAVAALVAGLARPWRVGPERWDSLSIDPVD</sequence>
<accession>A0ABV5SWU5</accession>